<name>A0A089QII2_9LACO</name>
<gene>
    <name evidence="1" type="ORF">LSJ_3023</name>
</gene>
<evidence type="ECO:0000313" key="1">
    <source>
        <dbReference type="EMBL" id="AIR11643.1"/>
    </source>
</evidence>
<protein>
    <submittedName>
        <fullName evidence="1">Uncharacterized protein</fullName>
    </submittedName>
</protein>
<accession>A0A089QII2</accession>
<geneLocation type="plasmid" evidence="1 2">
    <name>pMP1046B</name>
</geneLocation>
<dbReference type="AlphaFoldDB" id="A0A089QII2"/>
<organism evidence="1 2">
    <name type="scientific">Ligilactobacillus salivarius</name>
    <dbReference type="NCBI Taxonomy" id="1624"/>
    <lineage>
        <taxon>Bacteria</taxon>
        <taxon>Bacillati</taxon>
        <taxon>Bacillota</taxon>
        <taxon>Bacilli</taxon>
        <taxon>Lactobacillales</taxon>
        <taxon>Lactobacillaceae</taxon>
        <taxon>Ligilactobacillus</taxon>
    </lineage>
</organism>
<dbReference type="KEGG" id="lsj:LSJ_3023"/>
<dbReference type="RefSeq" id="WP_044005788.1">
    <property type="nucleotide sequence ID" value="NZ_CP007648.1"/>
</dbReference>
<keyword evidence="1" id="KW-0614">Plasmid</keyword>
<dbReference type="EMBL" id="CP007648">
    <property type="protein sequence ID" value="AIR11643.1"/>
    <property type="molecule type" value="Genomic_DNA"/>
</dbReference>
<proteinExistence type="predicted"/>
<sequence length="79" mass="9631">MKERKFNVYVKDRLVGQITYDNWVYFDDYRTNEYDIDLDIKDLDEAMETLIDYYIKDIPCNYEDVGFVELVNKENLVEI</sequence>
<reference evidence="1 2" key="1">
    <citation type="journal article" date="2014" name="BMC Genomics">
        <title>Unusual genome complexity in Lactobacillus salivarius JCM1046.</title>
        <authorList>
            <person name="Raftis E.J."/>
            <person name="Forde B.M."/>
            <person name="Claesson M.J."/>
            <person name="O'Toole P.W."/>
        </authorList>
    </citation>
    <scope>NUCLEOTIDE SEQUENCE [LARGE SCALE GENOMIC DNA]</scope>
    <source>
        <strain evidence="1 2">JCM1046</strain>
        <plasmid evidence="1 2">pMP1046B</plasmid>
    </source>
</reference>
<evidence type="ECO:0000313" key="2">
    <source>
        <dbReference type="Proteomes" id="UP000029488"/>
    </source>
</evidence>
<dbReference type="Proteomes" id="UP000029488">
    <property type="component" value="Plasmid pMP1046B"/>
</dbReference>